<gene>
    <name evidence="1" type="ordered locus">Cfla_3322</name>
</gene>
<dbReference type="EMBL" id="CP001964">
    <property type="protein sequence ID" value="ADG76201.1"/>
    <property type="molecule type" value="Genomic_DNA"/>
</dbReference>
<evidence type="ECO:0000313" key="1">
    <source>
        <dbReference type="EMBL" id="ADG76201.1"/>
    </source>
</evidence>
<accession>D5UC42</accession>
<name>D5UC42_CELFN</name>
<proteinExistence type="predicted"/>
<sequence length="759" mass="79678">MLERSPEAGDVGAIDDLVAGYLTRAERFASRAGAVRAAGDALVSASVGQWAVALGERAARLAAGLDDAAGGCRQVAEVLAGYGAALRGLERRVMVARHEVATARIRAVAARERYAAAALAGGAVSVPWAWSDVPAFPAVPAAAGELRVWQAAVQDAAAGLRAFRASCDEREELDRATAARLVGIDVMTGYAPGTAVDAVVDVPLVRALASTGAGTVTAEQAREMALWFYSLGIKISDSRHNQRDARMLSDFLDVHGDGSAVVLAALFEALGGDRTAALASGLADRPDHPSLDDASSTQLALSIRAALARGSRVWSPAQAEKFADGLFDPSNLYGHAARAIDYLFADPDGARMSAVLTVAVADRLDAYEQEHGKLASGGQKLGYRMEMTGDPGSEQRLHLDPAASVFATLGTYPQEARDWLTGGSVDWVTHAPSFDRARIDYWFGERDWSLPHSDGFAGIGGLWAGLQTSHGLLGVHQVASINDAVFANLAANPSAASTENISNLGSLRMAEAIAAQLHGLIEVGVMRDPSNRNWSWEFVPSLLVAEKTVAAAVSREDLVRVLAAATSQPAGLSRTSEALVQYEALALNAATSGASPSLALNRIAVVWGVAEGAINGANQAEYQRLSDEVRAAVGLGRMPVNLALTGVSNPIVAIGLDAAVSHLEKEIVQSMTPDLPARVSIRDPHADPIQQYFTEASATFRRTGLWDGPELRNDSELALTAISDGATFYRQYEDTAQGMHQAIVAAAARADATPRGSNG</sequence>
<protein>
    <submittedName>
        <fullName evidence="1">Uncharacterized protein</fullName>
    </submittedName>
</protein>
<dbReference type="KEGG" id="cfl:Cfla_3322"/>
<organism evidence="1 2">
    <name type="scientific">Cellulomonas flavigena (strain ATCC 482 / DSM 20109 / BCRC 11376 / JCM 18109 / NBRC 3775 / NCIMB 8073 / NRS 134)</name>
    <dbReference type="NCBI Taxonomy" id="446466"/>
    <lineage>
        <taxon>Bacteria</taxon>
        <taxon>Bacillati</taxon>
        <taxon>Actinomycetota</taxon>
        <taxon>Actinomycetes</taxon>
        <taxon>Micrococcales</taxon>
        <taxon>Cellulomonadaceae</taxon>
        <taxon>Cellulomonas</taxon>
    </lineage>
</organism>
<reference evidence="1 2" key="1">
    <citation type="journal article" date="2010" name="Stand. Genomic Sci.">
        <title>Complete genome sequence of Cellulomonas flavigena type strain (134).</title>
        <authorList>
            <person name="Abt B."/>
            <person name="Foster B."/>
            <person name="Lapidus A."/>
            <person name="Clum A."/>
            <person name="Sun H."/>
            <person name="Pukall R."/>
            <person name="Lucas S."/>
            <person name="Glavina Del Rio T."/>
            <person name="Nolan M."/>
            <person name="Tice H."/>
            <person name="Cheng J.F."/>
            <person name="Pitluck S."/>
            <person name="Liolios K."/>
            <person name="Ivanova N."/>
            <person name="Mavromatis K."/>
            <person name="Ovchinnikova G."/>
            <person name="Pati A."/>
            <person name="Goodwin L."/>
            <person name="Chen A."/>
            <person name="Palaniappan K."/>
            <person name="Land M."/>
            <person name="Hauser L."/>
            <person name="Chang Y.J."/>
            <person name="Jeffries C.D."/>
            <person name="Rohde M."/>
            <person name="Goker M."/>
            <person name="Woyke T."/>
            <person name="Bristow J."/>
            <person name="Eisen J.A."/>
            <person name="Markowitz V."/>
            <person name="Hugenholtz P."/>
            <person name="Kyrpides N.C."/>
            <person name="Klenk H.P."/>
        </authorList>
    </citation>
    <scope>NUCLEOTIDE SEQUENCE [LARGE SCALE GENOMIC DNA]</scope>
    <source>
        <strain evidence="2">ATCC 482 / DSM 20109 / BCRC 11376 / JCM 18109 / NBRC 3775 / NCIMB 8073 / NRS 134</strain>
    </source>
</reference>
<dbReference type="HOGENOM" id="CLU_021200_0_0_11"/>
<dbReference type="Proteomes" id="UP000000849">
    <property type="component" value="Chromosome"/>
</dbReference>
<keyword evidence="2" id="KW-1185">Reference proteome</keyword>
<evidence type="ECO:0000313" key="2">
    <source>
        <dbReference type="Proteomes" id="UP000000849"/>
    </source>
</evidence>
<dbReference type="STRING" id="446466.Cfla_3322"/>
<dbReference type="eggNOG" id="ENOG5033SKA">
    <property type="taxonomic scope" value="Bacteria"/>
</dbReference>
<dbReference type="AlphaFoldDB" id="D5UC42"/>